<dbReference type="EMBL" id="JACHBT010000003">
    <property type="protein sequence ID" value="MBB6503859.1"/>
    <property type="molecule type" value="Genomic_DNA"/>
</dbReference>
<sequence>MKRPLAIGGLVVVAAAGVTWAGLNLRSGPRTPSPEAPIVSKAVPDTLRDVAATPAADEVRDDAQEAPVDAGTTPMAQRVAVLGLLNKRNGVSRELTLRPGQAGRVGDVIVRLRACEKTAPWEPEQLTGAFVQLDVRGVDGHWRRAFSGWLYKERPALNVVLHPVYDVWPRSCTTTFPGTAPSAPAAPSSARKSPPAVAATSGAAEEGAADEPVEESAAPSNSM</sequence>
<protein>
    <recommendedName>
        <fullName evidence="4">DUF2155 domain-containing protein</fullName>
    </recommendedName>
</protein>
<reference evidence="2 3" key="1">
    <citation type="submission" date="2020-08" db="EMBL/GenBank/DDBJ databases">
        <title>The Agave Microbiome: Exploring the role of microbial communities in plant adaptations to desert environments.</title>
        <authorList>
            <person name="Partida-Martinez L.P."/>
        </authorList>
    </citation>
    <scope>NUCLEOTIDE SEQUENCE [LARGE SCALE GENOMIC DNA]</scope>
    <source>
        <strain evidence="2 3">AS3.13</strain>
    </source>
</reference>
<accession>A0A7X0JAX1</accession>
<dbReference type="AlphaFoldDB" id="A0A7X0JAX1"/>
<dbReference type="InterPro" id="IPR019225">
    <property type="entry name" value="DUF2155"/>
</dbReference>
<dbReference type="Pfam" id="PF09923">
    <property type="entry name" value="DUF2155"/>
    <property type="match status" value="1"/>
</dbReference>
<feature type="compositionally biased region" description="Low complexity" evidence="1">
    <location>
        <begin position="180"/>
        <end position="206"/>
    </location>
</feature>
<comment type="caution">
    <text evidence="2">The sequence shown here is derived from an EMBL/GenBank/DDBJ whole genome shotgun (WGS) entry which is preliminary data.</text>
</comment>
<reference evidence="2 3" key="2">
    <citation type="submission" date="2020-08" db="EMBL/GenBank/DDBJ databases">
        <authorList>
            <person name="Partida-Martinez L."/>
            <person name="Huntemann M."/>
            <person name="Clum A."/>
            <person name="Wang J."/>
            <person name="Palaniappan K."/>
            <person name="Ritter S."/>
            <person name="Chen I.-M."/>
            <person name="Stamatis D."/>
            <person name="Reddy T."/>
            <person name="O'Malley R."/>
            <person name="Daum C."/>
            <person name="Shapiro N."/>
            <person name="Ivanova N."/>
            <person name="Kyrpides N."/>
            <person name="Woyke T."/>
        </authorList>
    </citation>
    <scope>NUCLEOTIDE SEQUENCE [LARGE SCALE GENOMIC DNA]</scope>
    <source>
        <strain evidence="2 3">AS3.13</strain>
    </source>
</reference>
<feature type="region of interest" description="Disordered" evidence="1">
    <location>
        <begin position="179"/>
        <end position="223"/>
    </location>
</feature>
<evidence type="ECO:0000256" key="1">
    <source>
        <dbReference type="SAM" id="MobiDB-lite"/>
    </source>
</evidence>
<evidence type="ECO:0008006" key="4">
    <source>
        <dbReference type="Google" id="ProtNLM"/>
    </source>
</evidence>
<gene>
    <name evidence="2" type="ORF">F4693_000814</name>
</gene>
<name>A0A7X0JAX1_9SPHN</name>
<organism evidence="2 3">
    <name type="scientific">Sphingomonas endophytica</name>
    <dbReference type="NCBI Taxonomy" id="869719"/>
    <lineage>
        <taxon>Bacteria</taxon>
        <taxon>Pseudomonadati</taxon>
        <taxon>Pseudomonadota</taxon>
        <taxon>Alphaproteobacteria</taxon>
        <taxon>Sphingomonadales</taxon>
        <taxon>Sphingomonadaceae</taxon>
        <taxon>Sphingomonas</taxon>
    </lineage>
</organism>
<evidence type="ECO:0000313" key="2">
    <source>
        <dbReference type="EMBL" id="MBB6503859.1"/>
    </source>
</evidence>
<evidence type="ECO:0000313" key="3">
    <source>
        <dbReference type="Proteomes" id="UP000522313"/>
    </source>
</evidence>
<proteinExistence type="predicted"/>
<dbReference type="Proteomes" id="UP000522313">
    <property type="component" value="Unassembled WGS sequence"/>
</dbReference>
<feature type="region of interest" description="Disordered" evidence="1">
    <location>
        <begin position="53"/>
        <end position="72"/>
    </location>
</feature>